<gene>
    <name evidence="1" type="ORF">PtA15_12A29</name>
</gene>
<keyword evidence="2" id="KW-1185">Reference proteome</keyword>
<proteinExistence type="predicted"/>
<dbReference type="Proteomes" id="UP001164743">
    <property type="component" value="Chromosome 12A"/>
</dbReference>
<dbReference type="GeneID" id="77802778"/>
<protein>
    <recommendedName>
        <fullName evidence="3">Proteasome activator Blm10 mid region domain-containing protein</fullName>
    </recommendedName>
</protein>
<reference evidence="1" key="1">
    <citation type="submission" date="2022-10" db="EMBL/GenBank/DDBJ databases">
        <title>Puccinia triticina Genome sequencing and assembly.</title>
        <authorList>
            <person name="Li C."/>
        </authorList>
    </citation>
    <scope>NUCLEOTIDE SEQUENCE</scope>
    <source>
        <strain evidence="1">Pt15</strain>
    </source>
</reference>
<evidence type="ECO:0008006" key="3">
    <source>
        <dbReference type="Google" id="ProtNLM"/>
    </source>
</evidence>
<evidence type="ECO:0000313" key="1">
    <source>
        <dbReference type="EMBL" id="WAQ90044.1"/>
    </source>
</evidence>
<name>A0ABY7CXL3_9BASI</name>
<dbReference type="EMBL" id="CP110432">
    <property type="protein sequence ID" value="WAQ90044.1"/>
    <property type="molecule type" value="Genomic_DNA"/>
</dbReference>
<evidence type="ECO:0000313" key="2">
    <source>
        <dbReference type="Proteomes" id="UP001164743"/>
    </source>
</evidence>
<dbReference type="PANTHER" id="PTHR33069">
    <property type="entry name" value="CHROMOSOME 7, WHOLE GENOME SHOTGUN SEQUENCE-RELATED"/>
    <property type="match status" value="1"/>
</dbReference>
<sequence>MEPAKQLQGYTVTVERAEKAREISSVLDVLEHLTDKYSFQLEHLTSGKKDPNLTIKHMAGKVETFEKLHSLLLPSIRDQLTGRTKPMIQSTSTTDDNNQRNTNRALIPEVAKFAIPLIKLARILIKKTLGKIFKKQQSILGTTLELNSETMSQVYETPQLIFGLKPLANLLCIHYDHPTVENQAKICDTVEKIPKEMESTLTVLHLCLIPFLAQIKDQDSPKTQLESFLPILRQSWDTASDHLMDVILSFEVEQIAI</sequence>
<organism evidence="1 2">
    <name type="scientific">Puccinia triticina</name>
    <dbReference type="NCBI Taxonomy" id="208348"/>
    <lineage>
        <taxon>Eukaryota</taxon>
        <taxon>Fungi</taxon>
        <taxon>Dikarya</taxon>
        <taxon>Basidiomycota</taxon>
        <taxon>Pucciniomycotina</taxon>
        <taxon>Pucciniomycetes</taxon>
        <taxon>Pucciniales</taxon>
        <taxon>Pucciniaceae</taxon>
        <taxon>Puccinia</taxon>
    </lineage>
</organism>
<dbReference type="PANTHER" id="PTHR33069:SF3">
    <property type="entry name" value="DYNEIN HEAVY CHAIN TAIL DOMAIN-CONTAINING PROTEIN"/>
    <property type="match status" value="1"/>
</dbReference>
<accession>A0ABY7CXL3</accession>
<dbReference type="RefSeq" id="XP_053025599.1">
    <property type="nucleotide sequence ID" value="XM_053161893.1"/>
</dbReference>